<organism evidence="1 2">
    <name type="scientific">Dreissena polymorpha</name>
    <name type="common">Zebra mussel</name>
    <name type="synonym">Mytilus polymorpha</name>
    <dbReference type="NCBI Taxonomy" id="45954"/>
    <lineage>
        <taxon>Eukaryota</taxon>
        <taxon>Metazoa</taxon>
        <taxon>Spiralia</taxon>
        <taxon>Lophotrochozoa</taxon>
        <taxon>Mollusca</taxon>
        <taxon>Bivalvia</taxon>
        <taxon>Autobranchia</taxon>
        <taxon>Heteroconchia</taxon>
        <taxon>Euheterodonta</taxon>
        <taxon>Imparidentia</taxon>
        <taxon>Neoheterodontei</taxon>
        <taxon>Myida</taxon>
        <taxon>Dreissenoidea</taxon>
        <taxon>Dreissenidae</taxon>
        <taxon>Dreissena</taxon>
    </lineage>
</organism>
<protein>
    <submittedName>
        <fullName evidence="1">Uncharacterized protein</fullName>
    </submittedName>
</protein>
<gene>
    <name evidence="1" type="ORF">DPMN_087059</name>
</gene>
<name>A0A9D4KT62_DREPO</name>
<comment type="caution">
    <text evidence="1">The sequence shown here is derived from an EMBL/GenBank/DDBJ whole genome shotgun (WGS) entry which is preliminary data.</text>
</comment>
<reference evidence="1" key="1">
    <citation type="journal article" date="2019" name="bioRxiv">
        <title>The Genome of the Zebra Mussel, Dreissena polymorpha: A Resource for Invasive Species Research.</title>
        <authorList>
            <person name="McCartney M.A."/>
            <person name="Auch B."/>
            <person name="Kono T."/>
            <person name="Mallez S."/>
            <person name="Zhang Y."/>
            <person name="Obille A."/>
            <person name="Becker A."/>
            <person name="Abrahante J.E."/>
            <person name="Garbe J."/>
            <person name="Badalamenti J.P."/>
            <person name="Herman A."/>
            <person name="Mangelson H."/>
            <person name="Liachko I."/>
            <person name="Sullivan S."/>
            <person name="Sone E.D."/>
            <person name="Koren S."/>
            <person name="Silverstein K.A.T."/>
            <person name="Beckman K.B."/>
            <person name="Gohl D.M."/>
        </authorList>
    </citation>
    <scope>NUCLEOTIDE SEQUENCE</scope>
    <source>
        <strain evidence="1">Duluth1</strain>
        <tissue evidence="1">Whole animal</tissue>
    </source>
</reference>
<accession>A0A9D4KT62</accession>
<keyword evidence="2" id="KW-1185">Reference proteome</keyword>
<dbReference type="Proteomes" id="UP000828390">
    <property type="component" value="Unassembled WGS sequence"/>
</dbReference>
<sequence length="83" mass="9083">MNAHMGQKITRFDTAKFACKAYLKSMTPLNIQSAFRKTGIHPLSSNAISAEKLITCEGFRETSHVRKVAALKGGKDAVLAFLN</sequence>
<evidence type="ECO:0000313" key="2">
    <source>
        <dbReference type="Proteomes" id="UP000828390"/>
    </source>
</evidence>
<dbReference type="AlphaFoldDB" id="A0A9D4KT62"/>
<evidence type="ECO:0000313" key="1">
    <source>
        <dbReference type="EMBL" id="KAH3844797.1"/>
    </source>
</evidence>
<proteinExistence type="predicted"/>
<dbReference type="EMBL" id="JAIWYP010000003">
    <property type="protein sequence ID" value="KAH3844797.1"/>
    <property type="molecule type" value="Genomic_DNA"/>
</dbReference>
<reference evidence="1" key="2">
    <citation type="submission" date="2020-11" db="EMBL/GenBank/DDBJ databases">
        <authorList>
            <person name="McCartney M.A."/>
            <person name="Auch B."/>
            <person name="Kono T."/>
            <person name="Mallez S."/>
            <person name="Becker A."/>
            <person name="Gohl D.M."/>
            <person name="Silverstein K.A.T."/>
            <person name="Koren S."/>
            <person name="Bechman K.B."/>
            <person name="Herman A."/>
            <person name="Abrahante J.E."/>
            <person name="Garbe J."/>
        </authorList>
    </citation>
    <scope>NUCLEOTIDE SEQUENCE</scope>
    <source>
        <strain evidence="1">Duluth1</strain>
        <tissue evidence="1">Whole animal</tissue>
    </source>
</reference>